<dbReference type="AlphaFoldDB" id="A0A6G0Z8I9"/>
<gene>
    <name evidence="1" type="ORF">FWK35_00009025</name>
</gene>
<keyword evidence="2" id="KW-1185">Reference proteome</keyword>
<organism evidence="1 2">
    <name type="scientific">Aphis craccivora</name>
    <name type="common">Cowpea aphid</name>
    <dbReference type="NCBI Taxonomy" id="307492"/>
    <lineage>
        <taxon>Eukaryota</taxon>
        <taxon>Metazoa</taxon>
        <taxon>Ecdysozoa</taxon>
        <taxon>Arthropoda</taxon>
        <taxon>Hexapoda</taxon>
        <taxon>Insecta</taxon>
        <taxon>Pterygota</taxon>
        <taxon>Neoptera</taxon>
        <taxon>Paraneoptera</taxon>
        <taxon>Hemiptera</taxon>
        <taxon>Sternorrhyncha</taxon>
        <taxon>Aphidomorpha</taxon>
        <taxon>Aphidoidea</taxon>
        <taxon>Aphididae</taxon>
        <taxon>Aphidini</taxon>
        <taxon>Aphis</taxon>
        <taxon>Aphis</taxon>
    </lineage>
</organism>
<sequence length="132" mass="14979">MFVTSNQGNTFVHYKIHLFPIFTLFVIKLYTCVINGIPTPLYPPQKGVSDMNEEINVTSFLSLSRVFDARIADQKKSGVTHRFVREHCNINCGDDGSLPQHTNAVRQQLHYLFPDKLIGRAAGNNAQYRPDI</sequence>
<protein>
    <submittedName>
        <fullName evidence="1">Uncharacterized protein</fullName>
    </submittedName>
</protein>
<dbReference type="Proteomes" id="UP000478052">
    <property type="component" value="Unassembled WGS sequence"/>
</dbReference>
<comment type="caution">
    <text evidence="1">The sequence shown here is derived from an EMBL/GenBank/DDBJ whole genome shotgun (WGS) entry which is preliminary data.</text>
</comment>
<name>A0A6G0Z8I9_APHCR</name>
<dbReference type="OrthoDB" id="6436543at2759"/>
<dbReference type="EMBL" id="VUJU01001036">
    <property type="protein sequence ID" value="KAF0767128.1"/>
    <property type="molecule type" value="Genomic_DNA"/>
</dbReference>
<evidence type="ECO:0000313" key="1">
    <source>
        <dbReference type="EMBL" id="KAF0767128.1"/>
    </source>
</evidence>
<accession>A0A6G0Z8I9</accession>
<evidence type="ECO:0000313" key="2">
    <source>
        <dbReference type="Proteomes" id="UP000478052"/>
    </source>
</evidence>
<proteinExistence type="predicted"/>
<reference evidence="1 2" key="1">
    <citation type="submission" date="2019-08" db="EMBL/GenBank/DDBJ databases">
        <title>Whole genome of Aphis craccivora.</title>
        <authorList>
            <person name="Voronova N.V."/>
            <person name="Shulinski R.S."/>
            <person name="Bandarenka Y.V."/>
            <person name="Zhorov D.G."/>
            <person name="Warner D."/>
        </authorList>
    </citation>
    <scope>NUCLEOTIDE SEQUENCE [LARGE SCALE GENOMIC DNA]</scope>
    <source>
        <strain evidence="1">180601</strain>
        <tissue evidence="1">Whole Body</tissue>
    </source>
</reference>